<evidence type="ECO:0000313" key="1">
    <source>
        <dbReference type="EMBL" id="CAH2330844.1"/>
    </source>
</evidence>
<dbReference type="AlphaFoldDB" id="A0AAD1TTM2"/>
<gene>
    <name evidence="1" type="ORF">PECUL_23A017908</name>
</gene>
<protein>
    <submittedName>
        <fullName evidence="1">Uncharacterized protein</fullName>
    </submittedName>
</protein>
<reference evidence="1" key="1">
    <citation type="submission" date="2022-03" db="EMBL/GenBank/DDBJ databases">
        <authorList>
            <person name="Alioto T."/>
            <person name="Alioto T."/>
            <person name="Gomez Garrido J."/>
        </authorList>
    </citation>
    <scope>NUCLEOTIDE SEQUENCE</scope>
</reference>
<dbReference type="Proteomes" id="UP001295444">
    <property type="component" value="Unassembled WGS sequence"/>
</dbReference>
<keyword evidence="2" id="KW-1185">Reference proteome</keyword>
<name>A0AAD1TTM2_PELCU</name>
<sequence>TTLDNPRICTCITVPFQYRHREPGEQRDPSRMCLTRIRQSSHSATQQVYTPRHHCLYTSH</sequence>
<proteinExistence type="predicted"/>
<accession>A0AAD1TTM2</accession>
<organism evidence="1 2">
    <name type="scientific">Pelobates cultripes</name>
    <name type="common">Western spadefoot toad</name>
    <dbReference type="NCBI Taxonomy" id="61616"/>
    <lineage>
        <taxon>Eukaryota</taxon>
        <taxon>Metazoa</taxon>
        <taxon>Chordata</taxon>
        <taxon>Craniata</taxon>
        <taxon>Vertebrata</taxon>
        <taxon>Euteleostomi</taxon>
        <taxon>Amphibia</taxon>
        <taxon>Batrachia</taxon>
        <taxon>Anura</taxon>
        <taxon>Pelobatoidea</taxon>
        <taxon>Pelobatidae</taxon>
        <taxon>Pelobates</taxon>
    </lineage>
</organism>
<dbReference type="EMBL" id="CAKOES020001456">
    <property type="protein sequence ID" value="CAH2330844.1"/>
    <property type="molecule type" value="Genomic_DNA"/>
</dbReference>
<evidence type="ECO:0000313" key="2">
    <source>
        <dbReference type="Proteomes" id="UP001295444"/>
    </source>
</evidence>
<feature type="non-terminal residue" evidence="1">
    <location>
        <position position="1"/>
    </location>
</feature>
<comment type="caution">
    <text evidence="1">The sequence shown here is derived from an EMBL/GenBank/DDBJ whole genome shotgun (WGS) entry which is preliminary data.</text>
</comment>